<name>A0ABR1Q028_9PEZI</name>
<evidence type="ECO:0000313" key="2">
    <source>
        <dbReference type="Proteomes" id="UP001391051"/>
    </source>
</evidence>
<dbReference type="GeneID" id="92081748"/>
<proteinExistence type="predicted"/>
<dbReference type="Proteomes" id="UP001391051">
    <property type="component" value="Unassembled WGS sequence"/>
</dbReference>
<evidence type="ECO:0000313" key="1">
    <source>
        <dbReference type="EMBL" id="KAK7943351.1"/>
    </source>
</evidence>
<dbReference type="RefSeq" id="XP_066695382.1">
    <property type="nucleotide sequence ID" value="XM_066848686.1"/>
</dbReference>
<dbReference type="EMBL" id="JAQQWE010000008">
    <property type="protein sequence ID" value="KAK7943351.1"/>
    <property type="molecule type" value="Genomic_DNA"/>
</dbReference>
<sequence length="135" mass="14087">MHLLPRGGAAQTLGVVSTSAGAGASIPGFSSSSPPTHRLTPLSQWCRRCSGARLRTRVQDHGLMTGPWDCTCGGLCTDTPPSIVLRRGPSALDALKPAGTRTAGAGFGLEPESVGWRLGLWRYPLSAPQILRPSA</sequence>
<comment type="caution">
    <text evidence="1">The sequence shown here is derived from an EMBL/GenBank/DDBJ whole genome shotgun (WGS) entry which is preliminary data.</text>
</comment>
<accession>A0ABR1Q028</accession>
<organism evidence="1 2">
    <name type="scientific">Apiospora aurea</name>
    <dbReference type="NCBI Taxonomy" id="335848"/>
    <lineage>
        <taxon>Eukaryota</taxon>
        <taxon>Fungi</taxon>
        <taxon>Dikarya</taxon>
        <taxon>Ascomycota</taxon>
        <taxon>Pezizomycotina</taxon>
        <taxon>Sordariomycetes</taxon>
        <taxon>Xylariomycetidae</taxon>
        <taxon>Amphisphaeriales</taxon>
        <taxon>Apiosporaceae</taxon>
        <taxon>Apiospora</taxon>
    </lineage>
</organism>
<protein>
    <recommendedName>
        <fullName evidence="3">Secreted protein</fullName>
    </recommendedName>
</protein>
<reference evidence="1 2" key="1">
    <citation type="submission" date="2023-01" db="EMBL/GenBank/DDBJ databases">
        <title>Analysis of 21 Apiospora genomes using comparative genomics revels a genus with tremendous synthesis potential of carbohydrate active enzymes and secondary metabolites.</title>
        <authorList>
            <person name="Sorensen T."/>
        </authorList>
    </citation>
    <scope>NUCLEOTIDE SEQUENCE [LARGE SCALE GENOMIC DNA]</scope>
    <source>
        <strain evidence="1 2">CBS 24483</strain>
    </source>
</reference>
<gene>
    <name evidence="1" type="ORF">PG986_012464</name>
</gene>
<keyword evidence="2" id="KW-1185">Reference proteome</keyword>
<evidence type="ECO:0008006" key="3">
    <source>
        <dbReference type="Google" id="ProtNLM"/>
    </source>
</evidence>